<accession>A0A3T2UYB3</accession>
<sequence length="37" mass="4270">RESGPFLLHIIFSSHLYTKAINDIVVIVSTFFIIKSY</sequence>
<feature type="non-terminal residue" evidence="1">
    <location>
        <position position="1"/>
    </location>
</feature>
<dbReference type="EMBL" id="AAAAHL010000120">
    <property type="protein sequence ID" value="EAA0483391.1"/>
    <property type="molecule type" value="Genomic_DNA"/>
</dbReference>
<gene>
    <name evidence="1" type="ORF">DK174_16040</name>
</gene>
<dbReference type="AlphaFoldDB" id="A0A3T2UYB3"/>
<protein>
    <submittedName>
        <fullName evidence="1">Transposase</fullName>
    </submittedName>
</protein>
<dbReference type="Proteomes" id="UP000839563">
    <property type="component" value="Unassembled WGS sequence"/>
</dbReference>
<comment type="caution">
    <text evidence="1">The sequence shown here is derived from an EMBL/GenBank/DDBJ whole genome shotgun (WGS) entry which is preliminary data.</text>
</comment>
<evidence type="ECO:0000313" key="1">
    <source>
        <dbReference type="EMBL" id="EAA0483391.1"/>
    </source>
</evidence>
<proteinExistence type="predicted"/>
<organism evidence="1">
    <name type="scientific">Shigella flexneri</name>
    <dbReference type="NCBI Taxonomy" id="623"/>
    <lineage>
        <taxon>Bacteria</taxon>
        <taxon>Pseudomonadati</taxon>
        <taxon>Pseudomonadota</taxon>
        <taxon>Gammaproteobacteria</taxon>
        <taxon>Enterobacterales</taxon>
        <taxon>Enterobacteriaceae</taxon>
        <taxon>Shigella</taxon>
    </lineage>
</organism>
<name>A0A3T2UYB3_SHIFL</name>
<reference evidence="1" key="1">
    <citation type="submission" date="2018-05" db="EMBL/GenBank/DDBJ databases">
        <authorList>
            <person name="Ashton P.M."/>
            <person name="Dallman T."/>
            <person name="Nair S."/>
            <person name="De Pinna E."/>
            <person name="Peters T."/>
            <person name="Grant K."/>
        </authorList>
    </citation>
    <scope>NUCLEOTIDE SEQUENCE [LARGE SCALE GENOMIC DNA]</scope>
    <source>
        <strain evidence="1">397720</strain>
    </source>
</reference>